<gene>
    <name evidence="1" type="ORF">SLS55_000705</name>
</gene>
<evidence type="ECO:0000313" key="1">
    <source>
        <dbReference type="EMBL" id="KAL0264753.1"/>
    </source>
</evidence>
<reference evidence="1 2" key="1">
    <citation type="submission" date="2024-02" db="EMBL/GenBank/DDBJ databases">
        <title>De novo assembly and annotation of 12 fungi associated with fruit tree decline syndrome in Ontario, Canada.</title>
        <authorList>
            <person name="Sulman M."/>
            <person name="Ellouze W."/>
            <person name="Ilyukhin E."/>
        </authorList>
    </citation>
    <scope>NUCLEOTIDE SEQUENCE [LARGE SCALE GENOMIC DNA]</scope>
    <source>
        <strain evidence="1 2">FDS-637</strain>
    </source>
</reference>
<dbReference type="GeneID" id="92004790"/>
<dbReference type="RefSeq" id="XP_066637493.1">
    <property type="nucleotide sequence ID" value="XM_066772214.1"/>
</dbReference>
<dbReference type="SUPFAM" id="SSF51556">
    <property type="entry name" value="Metallo-dependent hydrolases"/>
    <property type="match status" value="1"/>
</dbReference>
<accession>A0ABR3CV22</accession>
<name>A0ABR3CV22_9PEZI</name>
<dbReference type="Proteomes" id="UP001430584">
    <property type="component" value="Unassembled WGS sequence"/>
</dbReference>
<dbReference type="EMBL" id="JAJVCZ030000001">
    <property type="protein sequence ID" value="KAL0264753.1"/>
    <property type="molecule type" value="Genomic_DNA"/>
</dbReference>
<dbReference type="InterPro" id="IPR032466">
    <property type="entry name" value="Metal_Hydrolase"/>
</dbReference>
<proteinExistence type="predicted"/>
<dbReference type="Gene3D" id="3.20.20.140">
    <property type="entry name" value="Metal-dependent hydrolases"/>
    <property type="match status" value="1"/>
</dbReference>
<protein>
    <submittedName>
        <fullName evidence="1">Uncharacterized protein</fullName>
    </submittedName>
</protein>
<keyword evidence="2" id="KW-1185">Reference proteome</keyword>
<organism evidence="1 2">
    <name type="scientific">Diplodia seriata</name>
    <dbReference type="NCBI Taxonomy" id="420778"/>
    <lineage>
        <taxon>Eukaryota</taxon>
        <taxon>Fungi</taxon>
        <taxon>Dikarya</taxon>
        <taxon>Ascomycota</taxon>
        <taxon>Pezizomycotina</taxon>
        <taxon>Dothideomycetes</taxon>
        <taxon>Dothideomycetes incertae sedis</taxon>
        <taxon>Botryosphaeriales</taxon>
        <taxon>Botryosphaeriaceae</taxon>
        <taxon>Diplodia</taxon>
    </lineage>
</organism>
<sequence>MDIGGAFRRVSAYVAKGEQTYTVILGRTWLHSVKATERHDPVDMVPFRTQCLDFITKLPPTIAGQDMLLNITDKATKRILLIPGKDDANITGVGGPVPNLDPGSLLELAKHSDFGQRRKMDRGLLEEIGGNPGRPWPQERRDWQLASLLVVRGQQLKDLQLAQGANFGPISPYDLYRIDNKLNRTHFTDMAMRKDWLVRDYFGELLFITTSGHFSTPALLCTMQEIGAHSVMFPIDYPFESIPNGCLWFDEHVPISSRDLVDIGRNNALSVLPGLAEEPHLLKHAHGAPITRSSQASNISKHGIDISEVSNYPVYDTPMRVMASCLPPAYVILSSNIAYQVLLLIDKTKLIKPSALYQYWPGNFDTKGNPVKSIEPQGAPALVRRANGVVGFAAVDSYVFMGTPGVENTAQDIDVARASRPWINAAGKGNGFHVVTANDPDEIDLTSYPFEIDYERWDQGASCDTGQLRGTVNRMSGRWTVFCWILALSATSCRKTSFISCT</sequence>
<evidence type="ECO:0000313" key="2">
    <source>
        <dbReference type="Proteomes" id="UP001430584"/>
    </source>
</evidence>
<comment type="caution">
    <text evidence="1">The sequence shown here is derived from an EMBL/GenBank/DDBJ whole genome shotgun (WGS) entry which is preliminary data.</text>
</comment>